<feature type="region of interest" description="Disordered" evidence="1">
    <location>
        <begin position="219"/>
        <end position="261"/>
    </location>
</feature>
<protein>
    <submittedName>
        <fullName evidence="2">Uncharacterized protein</fullName>
    </submittedName>
</protein>
<proteinExistence type="predicted"/>
<gene>
    <name evidence="2" type="ORF">BRAD3257_7658</name>
</gene>
<reference evidence="2 3" key="1">
    <citation type="submission" date="2018-03" db="EMBL/GenBank/DDBJ databases">
        <authorList>
            <person name="Gully D."/>
        </authorList>
    </citation>
    <scope>NUCLEOTIDE SEQUENCE [LARGE SCALE GENOMIC DNA]</scope>
    <source>
        <strain evidence="2">ORS3257</strain>
    </source>
</reference>
<name>A0A2U3QA83_9BRAD</name>
<evidence type="ECO:0000313" key="2">
    <source>
        <dbReference type="EMBL" id="SPP98325.1"/>
    </source>
</evidence>
<evidence type="ECO:0000256" key="1">
    <source>
        <dbReference type="SAM" id="MobiDB-lite"/>
    </source>
</evidence>
<organism evidence="2 3">
    <name type="scientific">Bradyrhizobium vignae</name>
    <dbReference type="NCBI Taxonomy" id="1549949"/>
    <lineage>
        <taxon>Bacteria</taxon>
        <taxon>Pseudomonadati</taxon>
        <taxon>Pseudomonadota</taxon>
        <taxon>Alphaproteobacteria</taxon>
        <taxon>Hyphomicrobiales</taxon>
        <taxon>Nitrobacteraceae</taxon>
        <taxon>Bradyrhizobium</taxon>
    </lineage>
</organism>
<dbReference type="KEGG" id="bvz:BRAD3257_7658"/>
<evidence type="ECO:0000313" key="3">
    <source>
        <dbReference type="Proteomes" id="UP000246085"/>
    </source>
</evidence>
<dbReference type="Proteomes" id="UP000246085">
    <property type="component" value="Chromosome BRAD3257"/>
</dbReference>
<dbReference type="EMBL" id="LS398110">
    <property type="protein sequence ID" value="SPP98325.1"/>
    <property type="molecule type" value="Genomic_DNA"/>
</dbReference>
<feature type="compositionally biased region" description="Polar residues" evidence="1">
    <location>
        <begin position="249"/>
        <end position="261"/>
    </location>
</feature>
<sequence>MRTGSLRGSGERALAASATEFIAGTVLSQKGEWGEVRSRTREPSPATAWISPCIVLPPVVLQATTVRPIPISERSIPTWNYLYPLAKQKNPVHCYATNRRRRTRIKRGLAVEPQEVVLGPRRLIGVCDFTTMRPVPVVSVQPDRRLLGAAIGGWISFGISSFPPGGLPKSYCNIGATQEEIEFQLQGKTMLKNIGLLSFVLLCSISIAHARGGHGGGGRVSYGGGHHTSSHGGHYSGGLGSSHKGGSYRNVTTGNRYGTHQ</sequence>
<accession>A0A2U3QA83</accession>
<dbReference type="AlphaFoldDB" id="A0A2U3QA83"/>